<proteinExistence type="predicted"/>
<evidence type="ECO:0000313" key="1">
    <source>
        <dbReference type="EMBL" id="MFM9329275.1"/>
    </source>
</evidence>
<evidence type="ECO:0000313" key="2">
    <source>
        <dbReference type="Proteomes" id="UP001631969"/>
    </source>
</evidence>
<comment type="caution">
    <text evidence="1">The sequence shown here is derived from an EMBL/GenBank/DDBJ whole genome shotgun (WGS) entry which is preliminary data.</text>
</comment>
<sequence length="121" mass="13497">MEYIKREMMKVLSNPGCESTQLLWPGNSSSERVTITEVRVAPGGSQPRHQHKTSEQIWYAVKGKGKLLIVNDGIVEFVAGDVVRFSDGDTHGLLNDSPDEFIYISVTSPPLNFKKAYQSEL</sequence>
<protein>
    <submittedName>
        <fullName evidence="1">Cupin domain-containing protein</fullName>
    </submittedName>
</protein>
<dbReference type="Proteomes" id="UP001631969">
    <property type="component" value="Unassembled WGS sequence"/>
</dbReference>
<organism evidence="1 2">
    <name type="scientific">Paenibacillus mesotrionivorans</name>
    <dbReference type="NCBI Taxonomy" id="3160968"/>
    <lineage>
        <taxon>Bacteria</taxon>
        <taxon>Bacillati</taxon>
        <taxon>Bacillota</taxon>
        <taxon>Bacilli</taxon>
        <taxon>Bacillales</taxon>
        <taxon>Paenibacillaceae</taxon>
        <taxon>Paenibacillus</taxon>
    </lineage>
</organism>
<reference evidence="1" key="1">
    <citation type="submission" date="2024-12" db="EMBL/GenBank/DDBJ databases">
        <authorList>
            <person name="Wu N."/>
        </authorList>
    </citation>
    <scope>NUCLEOTIDE SEQUENCE</scope>
    <source>
        <strain evidence="1">P15</strain>
    </source>
</reference>
<accession>A0ACC7NYY8</accession>
<dbReference type="EMBL" id="JBJURJ010000008">
    <property type="protein sequence ID" value="MFM9329275.1"/>
    <property type="molecule type" value="Genomic_DNA"/>
</dbReference>
<name>A0ACC7NYY8_9BACL</name>
<gene>
    <name evidence="1" type="ORF">ACI1P1_13350</name>
</gene>
<keyword evidence="2" id="KW-1185">Reference proteome</keyword>